<keyword evidence="6" id="KW-0808">Transferase</keyword>
<evidence type="ECO:0000256" key="6">
    <source>
        <dbReference type="ARBA" id="ARBA00022679"/>
    </source>
</evidence>
<gene>
    <name evidence="15" type="ORF">PPERSA_02400</name>
</gene>
<evidence type="ECO:0000256" key="12">
    <source>
        <dbReference type="ARBA" id="ARBA00043086"/>
    </source>
</evidence>
<dbReference type="GO" id="GO:0004660">
    <property type="term" value="F:protein farnesyltransferase activity"/>
    <property type="evidence" value="ECO:0007669"/>
    <property type="project" value="UniProtKB-EC"/>
</dbReference>
<dbReference type="Gene3D" id="1.25.40.120">
    <property type="entry name" value="Protein prenylyltransferase"/>
    <property type="match status" value="1"/>
</dbReference>
<dbReference type="EMBL" id="LDAU01000210">
    <property type="protein sequence ID" value="KRW99542.1"/>
    <property type="molecule type" value="Genomic_DNA"/>
</dbReference>
<feature type="region of interest" description="Disordered" evidence="14">
    <location>
        <begin position="343"/>
        <end position="362"/>
    </location>
</feature>
<evidence type="ECO:0000256" key="1">
    <source>
        <dbReference type="ARBA" id="ARBA00001946"/>
    </source>
</evidence>
<dbReference type="InterPro" id="IPR002088">
    <property type="entry name" value="Prenyl_trans_a"/>
</dbReference>
<evidence type="ECO:0000256" key="5">
    <source>
        <dbReference type="ARBA" id="ARBA00022602"/>
    </source>
</evidence>
<keyword evidence="7" id="KW-0677">Repeat</keyword>
<evidence type="ECO:0000313" key="15">
    <source>
        <dbReference type="EMBL" id="KRW99542.1"/>
    </source>
</evidence>
<dbReference type="EC" id="2.5.1.59" evidence="3"/>
<dbReference type="Proteomes" id="UP000054937">
    <property type="component" value="Unassembled WGS sequence"/>
</dbReference>
<dbReference type="AlphaFoldDB" id="A0A0V0QBC6"/>
<comment type="similarity">
    <text evidence="2">Belongs to the protein prenyltransferase subunit alpha family.</text>
</comment>
<dbReference type="EC" id="2.5.1.58" evidence="4"/>
<protein>
    <recommendedName>
        <fullName evidence="9">Protein farnesyltransferase/geranylgeranyltransferase type-1 subunit alpha</fullName>
        <ecNumber evidence="4">2.5.1.58</ecNumber>
        <ecNumber evidence="3">2.5.1.59</ecNumber>
    </recommendedName>
    <alternativeName>
        <fullName evidence="12">CAAX farnesyltransferase subunit alpha</fullName>
    </alternativeName>
    <alternativeName>
        <fullName evidence="11">FTase-alpha</fullName>
    </alternativeName>
    <alternativeName>
        <fullName evidence="10">Ras proteins prenyltransferase subunit alpha</fullName>
    </alternativeName>
    <alternativeName>
        <fullName evidence="13">Type I protein geranyl-geranyltransferase subunit alpha</fullName>
    </alternativeName>
</protein>
<comment type="cofactor">
    <cofactor evidence="1">
        <name>Mg(2+)</name>
        <dbReference type="ChEBI" id="CHEBI:18420"/>
    </cofactor>
</comment>
<evidence type="ECO:0000256" key="2">
    <source>
        <dbReference type="ARBA" id="ARBA00006734"/>
    </source>
</evidence>
<organism evidence="15 16">
    <name type="scientific">Pseudocohnilembus persalinus</name>
    <name type="common">Ciliate</name>
    <dbReference type="NCBI Taxonomy" id="266149"/>
    <lineage>
        <taxon>Eukaryota</taxon>
        <taxon>Sar</taxon>
        <taxon>Alveolata</taxon>
        <taxon>Ciliophora</taxon>
        <taxon>Intramacronucleata</taxon>
        <taxon>Oligohymenophorea</taxon>
        <taxon>Scuticociliatia</taxon>
        <taxon>Philasterida</taxon>
        <taxon>Pseudocohnilembidae</taxon>
        <taxon>Pseudocohnilembus</taxon>
    </lineage>
</organism>
<evidence type="ECO:0000256" key="10">
    <source>
        <dbReference type="ARBA" id="ARBA00041392"/>
    </source>
</evidence>
<accession>A0A0V0QBC6</accession>
<evidence type="ECO:0000313" key="16">
    <source>
        <dbReference type="Proteomes" id="UP000054937"/>
    </source>
</evidence>
<keyword evidence="8" id="KW-0460">Magnesium</keyword>
<dbReference type="PROSITE" id="PS51147">
    <property type="entry name" value="PFTA"/>
    <property type="match status" value="3"/>
</dbReference>
<dbReference type="GO" id="GO:0005965">
    <property type="term" value="C:protein farnesyltransferase complex"/>
    <property type="evidence" value="ECO:0007669"/>
    <property type="project" value="TreeGrafter"/>
</dbReference>
<reference evidence="15 16" key="1">
    <citation type="journal article" date="2015" name="Sci. Rep.">
        <title>Genome of the facultative scuticociliatosis pathogen Pseudocohnilembus persalinus provides insight into its virulence through horizontal gene transfer.</title>
        <authorList>
            <person name="Xiong J."/>
            <person name="Wang G."/>
            <person name="Cheng J."/>
            <person name="Tian M."/>
            <person name="Pan X."/>
            <person name="Warren A."/>
            <person name="Jiang C."/>
            <person name="Yuan D."/>
            <person name="Miao W."/>
        </authorList>
    </citation>
    <scope>NUCLEOTIDE SEQUENCE [LARGE SCALE GENOMIC DNA]</scope>
    <source>
        <strain evidence="15">36N120E</strain>
    </source>
</reference>
<dbReference type="PANTHER" id="PTHR11129">
    <property type="entry name" value="PROTEIN FARNESYLTRANSFERASE ALPHA SUBUNIT/RAB GERANYLGERANYL TRANSFERASE ALPHA SUBUNIT"/>
    <property type="match status" value="1"/>
</dbReference>
<evidence type="ECO:0000256" key="3">
    <source>
        <dbReference type="ARBA" id="ARBA00012700"/>
    </source>
</evidence>
<evidence type="ECO:0000256" key="14">
    <source>
        <dbReference type="SAM" id="MobiDB-lite"/>
    </source>
</evidence>
<dbReference type="InParanoid" id="A0A0V0QBC6"/>
<comment type="caution">
    <text evidence="15">The sequence shown here is derived from an EMBL/GenBank/DDBJ whole genome shotgun (WGS) entry which is preliminary data.</text>
</comment>
<evidence type="ECO:0000256" key="7">
    <source>
        <dbReference type="ARBA" id="ARBA00022737"/>
    </source>
</evidence>
<evidence type="ECO:0000256" key="11">
    <source>
        <dbReference type="ARBA" id="ARBA00042436"/>
    </source>
</evidence>
<dbReference type="SUPFAM" id="SSF48439">
    <property type="entry name" value="Protein prenylyltransferase"/>
    <property type="match status" value="1"/>
</dbReference>
<proteinExistence type="inferred from homology"/>
<evidence type="ECO:0000256" key="13">
    <source>
        <dbReference type="ARBA" id="ARBA00043219"/>
    </source>
</evidence>
<evidence type="ECO:0000256" key="9">
    <source>
        <dbReference type="ARBA" id="ARBA00040965"/>
    </source>
</evidence>
<dbReference type="OrthoDB" id="272289at2759"/>
<sequence>MAQPKSDNSFLAKSKFKWDDIEPVQQYDGDATILNFKYTPDYQELMDYFRAIVQKQEISERAYEIAGFVIEVLCSNYNAWYIRKQCLEKLTDKLSYENEKEFIDELIEQNEKVFQIWDHRKYVIEKLNDCSGEIDFLEDVFYQDNKNYHAWSYRIWLCEQFNLYKDEWDLIQKYFKEDIRNNSAYNYRYFLFQYYFYKENEKNIDQELEFAFQMIQEDPENESSWNYLQGFFQKYEFKSLQQYQNDAQKNEISTKNNSIFHKPISNHKFSDFPQVKKFALKLLEENQENRFLLNLLINIYLLENENILTALQHLNLLATKADKIRVNYWNWFTQNVEKDFQSQINKEKQTQTQKTEETKQQQ</sequence>
<dbReference type="GO" id="GO:0005953">
    <property type="term" value="C:CAAX-protein geranylgeranyltransferase complex"/>
    <property type="evidence" value="ECO:0007669"/>
    <property type="project" value="TreeGrafter"/>
</dbReference>
<keyword evidence="5" id="KW-0637">Prenyltransferase</keyword>
<name>A0A0V0QBC6_PSEPJ</name>
<dbReference type="PANTHER" id="PTHR11129:SF1">
    <property type="entry name" value="PROTEIN FARNESYLTRANSFERASE_GERANYLGERANYLTRANSFERASE TYPE-1 SUBUNIT ALPHA"/>
    <property type="match status" value="1"/>
</dbReference>
<keyword evidence="16" id="KW-1185">Reference proteome</keyword>
<evidence type="ECO:0000256" key="4">
    <source>
        <dbReference type="ARBA" id="ARBA00012702"/>
    </source>
</evidence>
<dbReference type="GO" id="GO:0004662">
    <property type="term" value="F:CAAX-protein geranylgeranyltransferase activity"/>
    <property type="evidence" value="ECO:0007669"/>
    <property type="project" value="UniProtKB-EC"/>
</dbReference>
<dbReference type="Pfam" id="PF01239">
    <property type="entry name" value="PPTA"/>
    <property type="match status" value="4"/>
</dbReference>
<evidence type="ECO:0000256" key="8">
    <source>
        <dbReference type="ARBA" id="ARBA00022842"/>
    </source>
</evidence>